<name>A0AAJ7XCV8_PETMA</name>
<dbReference type="InterPro" id="IPR026572">
    <property type="entry name" value="TMEM267"/>
</dbReference>
<proteinExistence type="predicted"/>
<dbReference type="GO" id="GO:0016020">
    <property type="term" value="C:membrane"/>
    <property type="evidence" value="ECO:0007669"/>
    <property type="project" value="UniProtKB-SubCell"/>
</dbReference>
<gene>
    <name evidence="9" type="primary">TMEM267</name>
</gene>
<sequence length="260" mass="26857">MEAAAAQRRWWWWWSLWQSWPLPPLSLLSSLLLALFCALADPLCERLQQAGGGGGEVAMLMKAALDSAVHGAVAMWSWALVCGGGGFAVSLRGGGGGGGGGDGGGGGGDGGGGGTAAAQVLLAGFLACCLDLDHFVMARSLRISDLHRLRGRPPLHNTTLVLALALSLEVVLVRPLGLLGGPWERLPALAALAWLSHHVRDGARRGLWLWPLGSTPPLPRWAYLALTAALPHATALALAACGRAGGPAQRRQPNGAGSFV</sequence>
<evidence type="ECO:0000256" key="1">
    <source>
        <dbReference type="ARBA" id="ARBA00004141"/>
    </source>
</evidence>
<evidence type="ECO:0000256" key="4">
    <source>
        <dbReference type="ARBA" id="ARBA00022989"/>
    </source>
</evidence>
<evidence type="ECO:0000256" key="5">
    <source>
        <dbReference type="ARBA" id="ARBA00023136"/>
    </source>
</evidence>
<comment type="subcellular location">
    <subcellularLocation>
        <location evidence="1">Membrane</location>
        <topology evidence="1">Multi-pass membrane protein</topology>
    </subcellularLocation>
</comment>
<evidence type="ECO:0000256" key="6">
    <source>
        <dbReference type="SAM" id="Phobius"/>
    </source>
</evidence>
<protein>
    <recommendedName>
        <fullName evidence="2">Transmembrane protein 267</fullName>
    </recommendedName>
</protein>
<keyword evidence="3 6" id="KW-0812">Transmembrane</keyword>
<dbReference type="KEGG" id="pmrn:116953559"/>
<accession>A0AAJ7XCV8</accession>
<dbReference type="Proteomes" id="UP001318040">
    <property type="component" value="Chromosome 52"/>
</dbReference>
<evidence type="ECO:0000313" key="8">
    <source>
        <dbReference type="Proteomes" id="UP001318040"/>
    </source>
</evidence>
<evidence type="ECO:0000256" key="2">
    <source>
        <dbReference type="ARBA" id="ARBA00013977"/>
    </source>
</evidence>
<evidence type="ECO:0000313" key="9">
    <source>
        <dbReference type="RefSeq" id="XP_032829761.1"/>
    </source>
</evidence>
<keyword evidence="4 6" id="KW-1133">Transmembrane helix</keyword>
<keyword evidence="7" id="KW-0732">Signal</keyword>
<evidence type="ECO:0000256" key="3">
    <source>
        <dbReference type="ARBA" id="ARBA00022692"/>
    </source>
</evidence>
<feature type="transmembrane region" description="Helical" evidence="6">
    <location>
        <begin position="116"/>
        <end position="138"/>
    </location>
</feature>
<feature type="transmembrane region" description="Helical" evidence="6">
    <location>
        <begin position="221"/>
        <end position="241"/>
    </location>
</feature>
<feature type="signal peptide" evidence="7">
    <location>
        <begin position="1"/>
        <end position="40"/>
    </location>
</feature>
<organism evidence="8 9">
    <name type="scientific">Petromyzon marinus</name>
    <name type="common">Sea lamprey</name>
    <dbReference type="NCBI Taxonomy" id="7757"/>
    <lineage>
        <taxon>Eukaryota</taxon>
        <taxon>Metazoa</taxon>
        <taxon>Chordata</taxon>
        <taxon>Craniata</taxon>
        <taxon>Vertebrata</taxon>
        <taxon>Cyclostomata</taxon>
        <taxon>Hyperoartia</taxon>
        <taxon>Petromyzontiformes</taxon>
        <taxon>Petromyzontidae</taxon>
        <taxon>Petromyzon</taxon>
    </lineage>
</organism>
<reference evidence="9" key="1">
    <citation type="submission" date="2025-08" db="UniProtKB">
        <authorList>
            <consortium name="RefSeq"/>
        </authorList>
    </citation>
    <scope>IDENTIFICATION</scope>
    <source>
        <tissue evidence="9">Sperm</tissue>
    </source>
</reference>
<evidence type="ECO:0000256" key="7">
    <source>
        <dbReference type="SAM" id="SignalP"/>
    </source>
</evidence>
<dbReference type="RefSeq" id="XP_032829761.1">
    <property type="nucleotide sequence ID" value="XM_032973870.1"/>
</dbReference>
<keyword evidence="8" id="KW-1185">Reference proteome</keyword>
<keyword evidence="5 6" id="KW-0472">Membrane</keyword>
<dbReference type="PANTHER" id="PTHR13628:SF1">
    <property type="entry name" value="TRANSMEMBRANE PROTEIN 267"/>
    <property type="match status" value="1"/>
</dbReference>
<feature type="chain" id="PRO_5042581008" description="Transmembrane protein 267" evidence="7">
    <location>
        <begin position="41"/>
        <end position="260"/>
    </location>
</feature>
<dbReference type="PANTHER" id="PTHR13628">
    <property type="entry name" value="TRANSMEMBRANE PROTEIN 267"/>
    <property type="match status" value="1"/>
</dbReference>
<feature type="transmembrane region" description="Helical" evidence="6">
    <location>
        <begin position="159"/>
        <end position="177"/>
    </location>
</feature>
<dbReference type="AlphaFoldDB" id="A0AAJ7XCV8"/>
<dbReference type="CTD" id="64417"/>